<evidence type="ECO:0000313" key="4">
    <source>
        <dbReference type="Proteomes" id="UP000287171"/>
    </source>
</evidence>
<keyword evidence="1" id="KW-0472">Membrane</keyword>
<organism evidence="3 4">
    <name type="scientific">Dictyobacter alpinus</name>
    <dbReference type="NCBI Taxonomy" id="2014873"/>
    <lineage>
        <taxon>Bacteria</taxon>
        <taxon>Bacillati</taxon>
        <taxon>Chloroflexota</taxon>
        <taxon>Ktedonobacteria</taxon>
        <taxon>Ktedonobacterales</taxon>
        <taxon>Dictyobacteraceae</taxon>
        <taxon>Dictyobacter</taxon>
    </lineage>
</organism>
<gene>
    <name evidence="3" type="ORF">KDA_56690</name>
</gene>
<feature type="transmembrane region" description="Helical" evidence="1">
    <location>
        <begin position="255"/>
        <end position="274"/>
    </location>
</feature>
<name>A0A402BFL9_9CHLR</name>
<keyword evidence="1" id="KW-1133">Transmembrane helix</keyword>
<evidence type="ECO:0000256" key="1">
    <source>
        <dbReference type="SAM" id="Phobius"/>
    </source>
</evidence>
<keyword evidence="1" id="KW-0812">Transmembrane</keyword>
<dbReference type="Pfam" id="PF14344">
    <property type="entry name" value="DUF4397"/>
    <property type="match status" value="1"/>
</dbReference>
<dbReference type="AlphaFoldDB" id="A0A402BFL9"/>
<dbReference type="Proteomes" id="UP000287171">
    <property type="component" value="Unassembled WGS sequence"/>
</dbReference>
<proteinExistence type="predicted"/>
<evidence type="ECO:0000259" key="2">
    <source>
        <dbReference type="Pfam" id="PF14344"/>
    </source>
</evidence>
<keyword evidence="4" id="KW-1185">Reference proteome</keyword>
<dbReference type="RefSeq" id="WP_126630340.1">
    <property type="nucleotide sequence ID" value="NZ_BIFT01000002.1"/>
</dbReference>
<comment type="caution">
    <text evidence="3">The sequence shown here is derived from an EMBL/GenBank/DDBJ whole genome shotgun (WGS) entry which is preliminary data.</text>
</comment>
<feature type="domain" description="DUF4397" evidence="2">
    <location>
        <begin position="44"/>
        <end position="156"/>
    </location>
</feature>
<accession>A0A402BFL9</accession>
<reference evidence="4" key="1">
    <citation type="submission" date="2018-12" db="EMBL/GenBank/DDBJ databases">
        <title>Tengunoibacter tsumagoiensis gen. nov., sp. nov., Dictyobacter kobayashii sp. nov., D. alpinus sp. nov., and D. joshuensis sp. nov. and description of Dictyobacteraceae fam. nov. within the order Ktedonobacterales isolated from Tengu-no-mugimeshi.</title>
        <authorList>
            <person name="Wang C.M."/>
            <person name="Zheng Y."/>
            <person name="Sakai Y."/>
            <person name="Toyoda A."/>
            <person name="Minakuchi Y."/>
            <person name="Abe K."/>
            <person name="Yokota A."/>
            <person name="Yabe S."/>
        </authorList>
    </citation>
    <scope>NUCLEOTIDE SEQUENCE [LARGE SCALE GENOMIC DNA]</scope>
    <source>
        <strain evidence="4">Uno16</strain>
    </source>
</reference>
<dbReference type="EMBL" id="BIFT01000002">
    <property type="protein sequence ID" value="GCE30185.1"/>
    <property type="molecule type" value="Genomic_DNA"/>
</dbReference>
<protein>
    <submittedName>
        <fullName evidence="3">Cell wall anchor</fullName>
    </submittedName>
</protein>
<sequence length="301" mass="32102">MKAGSLNAHIARRLLLLIGICIVIVVLSTPKISHAATTDDESGAYIRIIHASPDIGIVDVFVDEKKLLSNFQFATVTDYIPIPAGSHKVQLALIGKGINAAIVTQSLEVKSGTSYTVATLGVKQSGFSFTVFADNNSIVDNGTKLRVYHLSPGTGTSEVQTPEQTIVNAISYQQASTYTTLASGTYDFKLSADTGKEILSSTVTLKPWTVTSIFVIGVAQGQPKLQLVTSEQQGLPGMPQTGSDPTVRTTTPPSWMFALLALLMVCVGAGGWRMRSLATAKIQKNPQDLRTAPTAEYMKKG</sequence>
<dbReference type="OrthoDB" id="9783299at2"/>
<evidence type="ECO:0000313" key="3">
    <source>
        <dbReference type="EMBL" id="GCE30185.1"/>
    </source>
</evidence>
<dbReference type="InterPro" id="IPR025510">
    <property type="entry name" value="DUF4397"/>
</dbReference>